<evidence type="ECO:0000256" key="2">
    <source>
        <dbReference type="SAM" id="Phobius"/>
    </source>
</evidence>
<gene>
    <name evidence="3" type="ORF">BCR32DRAFT_265386</name>
</gene>
<evidence type="ECO:0000313" key="4">
    <source>
        <dbReference type="Proteomes" id="UP000193944"/>
    </source>
</evidence>
<comment type="caution">
    <text evidence="3">The sequence shown here is derived from an EMBL/GenBank/DDBJ whole genome shotgun (WGS) entry which is preliminary data.</text>
</comment>
<dbReference type="EMBL" id="MCFG01000029">
    <property type="protein sequence ID" value="ORX85842.1"/>
    <property type="molecule type" value="Genomic_DNA"/>
</dbReference>
<proteinExistence type="inferred from homology"/>
<reference evidence="3 4" key="2">
    <citation type="submission" date="2016-08" db="EMBL/GenBank/DDBJ databases">
        <title>Pervasive Adenine N6-methylation of Active Genes in Fungi.</title>
        <authorList>
            <consortium name="DOE Joint Genome Institute"/>
            <person name="Mondo S.J."/>
            <person name="Dannebaum R.O."/>
            <person name="Kuo R.C."/>
            <person name="Labutti K."/>
            <person name="Haridas S."/>
            <person name="Kuo A."/>
            <person name="Salamov A."/>
            <person name="Ahrendt S.R."/>
            <person name="Lipzen A."/>
            <person name="Sullivan W."/>
            <person name="Andreopoulos W.B."/>
            <person name="Clum A."/>
            <person name="Lindquist E."/>
            <person name="Daum C."/>
            <person name="Ramamoorthy G.K."/>
            <person name="Gryganskyi A."/>
            <person name="Culley D."/>
            <person name="Magnuson J.K."/>
            <person name="James T.Y."/>
            <person name="O'Malley M.A."/>
            <person name="Stajich J.E."/>
            <person name="Spatafora J.W."/>
            <person name="Visel A."/>
            <person name="Grigoriev I.V."/>
        </authorList>
    </citation>
    <scope>NUCLEOTIDE SEQUENCE [LARGE SCALE GENOMIC DNA]</scope>
    <source>
        <strain evidence="3 4">S4</strain>
    </source>
</reference>
<keyword evidence="2" id="KW-0812">Transmembrane</keyword>
<protein>
    <recommendedName>
        <fullName evidence="5">DUF567-domain-containing protein</fullName>
    </recommendedName>
</protein>
<dbReference type="InterPro" id="IPR038595">
    <property type="entry name" value="LOR_sf"/>
</dbReference>
<evidence type="ECO:0000313" key="3">
    <source>
        <dbReference type="EMBL" id="ORX85842.1"/>
    </source>
</evidence>
<comment type="similarity">
    <text evidence="1">Belongs to the LOR family.</text>
</comment>
<dbReference type="SUPFAM" id="SSF54518">
    <property type="entry name" value="Tubby C-terminal domain-like"/>
    <property type="match status" value="1"/>
</dbReference>
<dbReference type="Proteomes" id="UP000193944">
    <property type="component" value="Unassembled WGS sequence"/>
</dbReference>
<keyword evidence="2" id="KW-1133">Transmembrane helix</keyword>
<dbReference type="InterPro" id="IPR007612">
    <property type="entry name" value="LOR"/>
</dbReference>
<dbReference type="AlphaFoldDB" id="A0A1Y1XJG7"/>
<keyword evidence="2" id="KW-0472">Membrane</keyword>
<feature type="transmembrane region" description="Helical" evidence="2">
    <location>
        <begin position="166"/>
        <end position="187"/>
    </location>
</feature>
<sequence length="202" mass="23809">MRYYNNQVKKQITKAPTDIAVVNPNFIFQAPVLLIMEHHSIKKPKYVFKSVDGQVLFTGHSSFSKCVLYDRNNIPLINIRNNFEVYSGKDKKNGKLLIETVKKNSTVAKKFIIKYYNIVMERKEILDFNIESYFRSAGLFVGKEKENAPMIYKIMRMKSKTSHSEYTLEMTPGVDYIFLMALAIIYMSNYEQFKRHKNVRYR</sequence>
<reference evidence="3 4" key="1">
    <citation type="submission" date="2016-08" db="EMBL/GenBank/DDBJ databases">
        <title>A Parts List for Fungal Cellulosomes Revealed by Comparative Genomics.</title>
        <authorList>
            <consortium name="DOE Joint Genome Institute"/>
            <person name="Haitjema C.H."/>
            <person name="Gilmore S.P."/>
            <person name="Henske J.K."/>
            <person name="Solomon K.V."/>
            <person name="De Groot R."/>
            <person name="Kuo A."/>
            <person name="Mondo S.J."/>
            <person name="Salamov A.A."/>
            <person name="Labutti K."/>
            <person name="Zhao Z."/>
            <person name="Chiniquy J."/>
            <person name="Barry K."/>
            <person name="Brewer H.M."/>
            <person name="Purvine S.O."/>
            <person name="Wright A.T."/>
            <person name="Boxma B."/>
            <person name="Van Alen T."/>
            <person name="Hackstein J.H."/>
            <person name="Baker S.E."/>
            <person name="Grigoriev I.V."/>
            <person name="O'Malley M.A."/>
        </authorList>
    </citation>
    <scope>NUCLEOTIDE SEQUENCE [LARGE SCALE GENOMIC DNA]</scope>
    <source>
        <strain evidence="3 4">S4</strain>
    </source>
</reference>
<dbReference type="OrthoDB" id="10363193at2759"/>
<evidence type="ECO:0000256" key="1">
    <source>
        <dbReference type="ARBA" id="ARBA00005437"/>
    </source>
</evidence>
<dbReference type="Gene3D" id="2.40.160.200">
    <property type="entry name" value="LURP1-related"/>
    <property type="match status" value="1"/>
</dbReference>
<name>A0A1Y1XJG7_9FUNG</name>
<dbReference type="PANTHER" id="PTHR31087">
    <property type="match status" value="1"/>
</dbReference>
<dbReference type="PANTHER" id="PTHR31087:SF161">
    <property type="entry name" value="TUBBY C 2 FAMILY PROTEIN"/>
    <property type="match status" value="1"/>
</dbReference>
<evidence type="ECO:0008006" key="5">
    <source>
        <dbReference type="Google" id="ProtNLM"/>
    </source>
</evidence>
<dbReference type="Pfam" id="PF04525">
    <property type="entry name" value="LOR"/>
    <property type="match status" value="1"/>
</dbReference>
<keyword evidence="4" id="KW-1185">Reference proteome</keyword>
<organism evidence="3 4">
    <name type="scientific">Anaeromyces robustus</name>
    <dbReference type="NCBI Taxonomy" id="1754192"/>
    <lineage>
        <taxon>Eukaryota</taxon>
        <taxon>Fungi</taxon>
        <taxon>Fungi incertae sedis</taxon>
        <taxon>Chytridiomycota</taxon>
        <taxon>Chytridiomycota incertae sedis</taxon>
        <taxon>Neocallimastigomycetes</taxon>
        <taxon>Neocallimastigales</taxon>
        <taxon>Neocallimastigaceae</taxon>
        <taxon>Anaeromyces</taxon>
    </lineage>
</organism>
<accession>A0A1Y1XJG7</accession>
<dbReference type="InterPro" id="IPR025659">
    <property type="entry name" value="Tubby-like_C"/>
</dbReference>